<organism evidence="2 3">
    <name type="scientific">Maribellus luteus</name>
    <dbReference type="NCBI Taxonomy" id="2305463"/>
    <lineage>
        <taxon>Bacteria</taxon>
        <taxon>Pseudomonadati</taxon>
        <taxon>Bacteroidota</taxon>
        <taxon>Bacteroidia</taxon>
        <taxon>Marinilabiliales</taxon>
        <taxon>Prolixibacteraceae</taxon>
        <taxon>Maribellus</taxon>
    </lineage>
</organism>
<dbReference type="Pfam" id="PF03747">
    <property type="entry name" value="ADP_ribosyl_GH"/>
    <property type="match status" value="1"/>
</dbReference>
<keyword evidence="2" id="KW-0378">Hydrolase</keyword>
<dbReference type="InterPro" id="IPR005502">
    <property type="entry name" value="Ribosyl_crysJ1"/>
</dbReference>
<dbReference type="Gene3D" id="1.10.4080.10">
    <property type="entry name" value="ADP-ribosylation/Crystallin J1"/>
    <property type="match status" value="1"/>
</dbReference>
<name>A0A399SQY9_9BACT</name>
<accession>A0A399SQY9</accession>
<keyword evidence="1" id="KW-0732">Signal</keyword>
<comment type="caution">
    <text evidence="2">The sequence shown here is derived from an EMBL/GenBank/DDBJ whole genome shotgun (WGS) entry which is preliminary data.</text>
</comment>
<reference evidence="2 3" key="1">
    <citation type="submission" date="2018-08" db="EMBL/GenBank/DDBJ databases">
        <title>Pallidiluteibacterium maritimus gen. nov., sp. nov., isolated from coastal sediment.</title>
        <authorList>
            <person name="Zhou L.Y."/>
        </authorList>
    </citation>
    <scope>NUCLEOTIDE SEQUENCE [LARGE SCALE GENOMIC DNA]</scope>
    <source>
        <strain evidence="2 3">XSD2</strain>
    </source>
</reference>
<dbReference type="OrthoDB" id="9761704at2"/>
<dbReference type="GO" id="GO:0016787">
    <property type="term" value="F:hydrolase activity"/>
    <property type="evidence" value="ECO:0007669"/>
    <property type="project" value="UniProtKB-KW"/>
</dbReference>
<evidence type="ECO:0000313" key="3">
    <source>
        <dbReference type="Proteomes" id="UP000265926"/>
    </source>
</evidence>
<evidence type="ECO:0000256" key="1">
    <source>
        <dbReference type="SAM" id="SignalP"/>
    </source>
</evidence>
<dbReference type="PROSITE" id="PS51257">
    <property type="entry name" value="PROKAR_LIPOPROTEIN"/>
    <property type="match status" value="1"/>
</dbReference>
<feature type="signal peptide" evidence="1">
    <location>
        <begin position="1"/>
        <end position="21"/>
    </location>
</feature>
<dbReference type="SUPFAM" id="SSF101478">
    <property type="entry name" value="ADP-ribosylglycohydrolase"/>
    <property type="match status" value="1"/>
</dbReference>
<dbReference type="EMBL" id="QWGR01000014">
    <property type="protein sequence ID" value="RIJ46486.1"/>
    <property type="molecule type" value="Genomic_DNA"/>
</dbReference>
<feature type="chain" id="PRO_5017430499" evidence="1">
    <location>
        <begin position="22"/>
        <end position="517"/>
    </location>
</feature>
<dbReference type="AlphaFoldDB" id="A0A399SQY9"/>
<dbReference type="InterPro" id="IPR036705">
    <property type="entry name" value="Ribosyl_crysJ1_sf"/>
</dbReference>
<evidence type="ECO:0000313" key="2">
    <source>
        <dbReference type="EMBL" id="RIJ46486.1"/>
    </source>
</evidence>
<protein>
    <submittedName>
        <fullName evidence="2">ADP-ribosylglycohydrolase family protein</fullName>
    </submittedName>
</protein>
<keyword evidence="3" id="KW-1185">Reference proteome</keyword>
<dbReference type="Proteomes" id="UP000265926">
    <property type="component" value="Unassembled WGS sequence"/>
</dbReference>
<sequence length="517" mass="58230">MKKQINLVFLFCMLIAMISCKQEVQKAKEVIIPKAVLMDKIKGGWAGQVIGCTYGGPTEFQWNGTMIGDEVPIVWDSTRMAWYYENTPGLYDDIYMDLTFVKVFEEHGLDATATEHALAFANAGYALWHANQAARANILAGIMPPASGYWKNNPHADDIDFQIEADFAGLMAPGMVNSAAKIGNSIGHIMNYGDGVYGGIYVAAMYSLAFIHNDIEFIVEEALKLIPAESEFYQCIADVIKWHKQHPEDWKETWFETQKKWTFDKGCPNGVFRPFNIDAKINAAYIVIGLLYGQGDFGATVDISTRCGYDSDCNPANAAGILGTMLGYSQIPDFWKQGIDKVEDLNFIHTDMSLNTVYEIGFRHASEMIKKNGGHEEGDNLVVKYQTPETVPLEISFEGIYPKERQTVEKQISTQNPEVSLKMEGCAFVIRGRAYKKEDLPAATIDVQLFIDDKLVEEIKLSTQLLVSRHDVAWNYEMKEGTHTITLKALNIEEGYWIDMTDMLIYSTNDPEKQIFY</sequence>
<gene>
    <name evidence="2" type="ORF">D1614_18940</name>
</gene>
<proteinExistence type="predicted"/>